<name>B8BLI7_ORYSI</name>
<gene>
    <name evidence="2" type="ORF">OsI_36807</name>
</gene>
<dbReference type="OMA" id="TPRRIYD"/>
<proteinExistence type="predicted"/>
<accession>B8BLI7</accession>
<sequence length="135" mass="15493">MLLFVYYYRRKKRQTNPCITPLSIRFPRGHHHASGEENTAAIRRSARVAGPVPNGSGLRRRKRKKSELGAEGSGWAWPWPRRRWPTSWNGGASFSEGPLTPRRIYDVIENAIVVAVADVPQELLHRRDRRFSPPP</sequence>
<protein>
    <submittedName>
        <fullName evidence="2">Uncharacterized protein</fullName>
    </submittedName>
</protein>
<dbReference type="HOGENOM" id="CLU_156181_0_0_1"/>
<dbReference type="AlphaFoldDB" id="B8BLI7"/>
<evidence type="ECO:0000256" key="1">
    <source>
        <dbReference type="SAM" id="MobiDB-lite"/>
    </source>
</evidence>
<dbReference type="Proteomes" id="UP000007015">
    <property type="component" value="Chromosome 11"/>
</dbReference>
<evidence type="ECO:0000313" key="2">
    <source>
        <dbReference type="EMBL" id="EEC68522.1"/>
    </source>
</evidence>
<evidence type="ECO:0000313" key="3">
    <source>
        <dbReference type="Proteomes" id="UP000007015"/>
    </source>
</evidence>
<dbReference type="EMBL" id="CM000136">
    <property type="protein sequence ID" value="EEC68522.1"/>
    <property type="molecule type" value="Genomic_DNA"/>
</dbReference>
<keyword evidence="3" id="KW-1185">Reference proteome</keyword>
<dbReference type="Gramene" id="BGIOSGA033649-TA">
    <property type="protein sequence ID" value="BGIOSGA033649-PA"/>
    <property type="gene ID" value="BGIOSGA033649"/>
</dbReference>
<reference evidence="2 3" key="1">
    <citation type="journal article" date="2005" name="PLoS Biol.">
        <title>The genomes of Oryza sativa: a history of duplications.</title>
        <authorList>
            <person name="Yu J."/>
            <person name="Wang J."/>
            <person name="Lin W."/>
            <person name="Li S."/>
            <person name="Li H."/>
            <person name="Zhou J."/>
            <person name="Ni P."/>
            <person name="Dong W."/>
            <person name="Hu S."/>
            <person name="Zeng C."/>
            <person name="Zhang J."/>
            <person name="Zhang Y."/>
            <person name="Li R."/>
            <person name="Xu Z."/>
            <person name="Li S."/>
            <person name="Li X."/>
            <person name="Zheng H."/>
            <person name="Cong L."/>
            <person name="Lin L."/>
            <person name="Yin J."/>
            <person name="Geng J."/>
            <person name="Li G."/>
            <person name="Shi J."/>
            <person name="Liu J."/>
            <person name="Lv H."/>
            <person name="Li J."/>
            <person name="Wang J."/>
            <person name="Deng Y."/>
            <person name="Ran L."/>
            <person name="Shi X."/>
            <person name="Wang X."/>
            <person name="Wu Q."/>
            <person name="Li C."/>
            <person name="Ren X."/>
            <person name="Wang J."/>
            <person name="Wang X."/>
            <person name="Li D."/>
            <person name="Liu D."/>
            <person name="Zhang X."/>
            <person name="Ji Z."/>
            <person name="Zhao W."/>
            <person name="Sun Y."/>
            <person name="Zhang Z."/>
            <person name="Bao J."/>
            <person name="Han Y."/>
            <person name="Dong L."/>
            <person name="Ji J."/>
            <person name="Chen P."/>
            <person name="Wu S."/>
            <person name="Liu J."/>
            <person name="Xiao Y."/>
            <person name="Bu D."/>
            <person name="Tan J."/>
            <person name="Yang L."/>
            <person name="Ye C."/>
            <person name="Zhang J."/>
            <person name="Xu J."/>
            <person name="Zhou Y."/>
            <person name="Yu Y."/>
            <person name="Zhang B."/>
            <person name="Zhuang S."/>
            <person name="Wei H."/>
            <person name="Liu B."/>
            <person name="Lei M."/>
            <person name="Yu H."/>
            <person name="Li Y."/>
            <person name="Xu H."/>
            <person name="Wei S."/>
            <person name="He X."/>
            <person name="Fang L."/>
            <person name="Zhang Z."/>
            <person name="Zhang Y."/>
            <person name="Huang X."/>
            <person name="Su Z."/>
            <person name="Tong W."/>
            <person name="Li J."/>
            <person name="Tong Z."/>
            <person name="Li S."/>
            <person name="Ye J."/>
            <person name="Wang L."/>
            <person name="Fang L."/>
            <person name="Lei T."/>
            <person name="Chen C."/>
            <person name="Chen H."/>
            <person name="Xu Z."/>
            <person name="Li H."/>
            <person name="Huang H."/>
            <person name="Zhang F."/>
            <person name="Xu H."/>
            <person name="Li N."/>
            <person name="Zhao C."/>
            <person name="Li S."/>
            <person name="Dong L."/>
            <person name="Huang Y."/>
            <person name="Li L."/>
            <person name="Xi Y."/>
            <person name="Qi Q."/>
            <person name="Li W."/>
            <person name="Zhang B."/>
            <person name="Hu W."/>
            <person name="Zhang Y."/>
            <person name="Tian X."/>
            <person name="Jiao Y."/>
            <person name="Liang X."/>
            <person name="Jin J."/>
            <person name="Gao L."/>
            <person name="Zheng W."/>
            <person name="Hao B."/>
            <person name="Liu S."/>
            <person name="Wang W."/>
            <person name="Yuan L."/>
            <person name="Cao M."/>
            <person name="McDermott J."/>
            <person name="Samudrala R."/>
            <person name="Wang J."/>
            <person name="Wong G.K."/>
            <person name="Yang H."/>
        </authorList>
    </citation>
    <scope>NUCLEOTIDE SEQUENCE [LARGE SCALE GENOMIC DNA]</scope>
    <source>
        <strain evidence="3">cv. 93-11</strain>
    </source>
</reference>
<feature type="region of interest" description="Disordered" evidence="1">
    <location>
        <begin position="29"/>
        <end position="80"/>
    </location>
</feature>
<organism evidence="2 3">
    <name type="scientific">Oryza sativa subsp. indica</name>
    <name type="common">Rice</name>
    <dbReference type="NCBI Taxonomy" id="39946"/>
    <lineage>
        <taxon>Eukaryota</taxon>
        <taxon>Viridiplantae</taxon>
        <taxon>Streptophyta</taxon>
        <taxon>Embryophyta</taxon>
        <taxon>Tracheophyta</taxon>
        <taxon>Spermatophyta</taxon>
        <taxon>Magnoliopsida</taxon>
        <taxon>Liliopsida</taxon>
        <taxon>Poales</taxon>
        <taxon>Poaceae</taxon>
        <taxon>BOP clade</taxon>
        <taxon>Oryzoideae</taxon>
        <taxon>Oryzeae</taxon>
        <taxon>Oryzinae</taxon>
        <taxon>Oryza</taxon>
        <taxon>Oryza sativa</taxon>
    </lineage>
</organism>